<accession>A0A1H0C2C5</accession>
<reference evidence="2 3" key="1">
    <citation type="submission" date="2016-10" db="EMBL/GenBank/DDBJ databases">
        <authorList>
            <person name="de Groot N.N."/>
        </authorList>
    </citation>
    <scope>NUCLEOTIDE SEQUENCE [LARGE SCALE GENOMIC DNA]</scope>
    <source>
        <strain evidence="2 3">DSM 44149</strain>
    </source>
</reference>
<dbReference type="Proteomes" id="UP000183376">
    <property type="component" value="Chromosome I"/>
</dbReference>
<keyword evidence="3" id="KW-1185">Reference proteome</keyword>
<evidence type="ECO:0000313" key="3">
    <source>
        <dbReference type="Proteomes" id="UP000183376"/>
    </source>
</evidence>
<dbReference type="Gene3D" id="3.30.1540.10">
    <property type="entry name" value="formyl-coa transferase, domain 3"/>
    <property type="match status" value="1"/>
</dbReference>
<dbReference type="Pfam" id="PF02515">
    <property type="entry name" value="CoA_transf_3"/>
    <property type="match status" value="1"/>
</dbReference>
<dbReference type="AlphaFoldDB" id="A0A1H0C2C5"/>
<dbReference type="STRING" id="211114.SAMN04489726_6983"/>
<dbReference type="PANTHER" id="PTHR48207">
    <property type="entry name" value="SUCCINATE--HYDROXYMETHYLGLUTARATE COA-TRANSFERASE"/>
    <property type="match status" value="1"/>
</dbReference>
<dbReference type="eggNOG" id="COG1804">
    <property type="taxonomic scope" value="Bacteria"/>
</dbReference>
<dbReference type="GO" id="GO:0008410">
    <property type="term" value="F:CoA-transferase activity"/>
    <property type="evidence" value="ECO:0007669"/>
    <property type="project" value="TreeGrafter"/>
</dbReference>
<dbReference type="InterPro" id="IPR023606">
    <property type="entry name" value="CoA-Trfase_III_dom_1_sf"/>
</dbReference>
<name>A0A1H0C2C5_ALLAB</name>
<keyword evidence="1 2" id="KW-0808">Transferase</keyword>
<dbReference type="SUPFAM" id="SSF89796">
    <property type="entry name" value="CoA-transferase family III (CaiB/BaiF)"/>
    <property type="match status" value="1"/>
</dbReference>
<dbReference type="Gene3D" id="3.40.50.10540">
    <property type="entry name" value="Crotonobetainyl-coa:carnitine coa-transferase, domain 1"/>
    <property type="match status" value="1"/>
</dbReference>
<sequence length="394" mass="42224">MSGPLNGVVVVSLEQAVAVPYASRLLADLGARVIKVERVDGGDFARHYDSACGEVSSYFAWTNAGKESITIDFKQPEGREVLAKLIERADVVLCNLSPAAARRTGVDAETLRASRPDLIVGELSGYGDGGPYSERKAYDALVQSEAGLIELTGEGEVTARTGISVADISGGVHLHAAVLAALYHRQRTGEGTALRLSLLESLAEWVQQPLLYATGTGRIPPRSGAHHASIAPYGPFRCGDGETVHLAVQNEPQWTRLCGRVLDRPDLAIDPRFTTVASRVEHRDELHAELHAIFAGMTAEGLLSALDAADVPAARTRDVLGLAAHPQLAARDRWHEVPAPGGASPRMLRPPVDATHWSWSPGAIPRLGQDTDAILSWLGYDEGSARKLRDKRAV</sequence>
<proteinExistence type="predicted"/>
<evidence type="ECO:0000256" key="1">
    <source>
        <dbReference type="ARBA" id="ARBA00022679"/>
    </source>
</evidence>
<dbReference type="RefSeq" id="WP_030426490.1">
    <property type="nucleotide sequence ID" value="NZ_JOEF01000001.1"/>
</dbReference>
<dbReference type="InterPro" id="IPR003673">
    <property type="entry name" value="CoA-Trfase_fam_III"/>
</dbReference>
<dbReference type="PANTHER" id="PTHR48207:SF3">
    <property type="entry name" value="SUCCINATE--HYDROXYMETHYLGLUTARATE COA-TRANSFERASE"/>
    <property type="match status" value="1"/>
</dbReference>
<organism evidence="2 3">
    <name type="scientific">Allokutzneria albata</name>
    <name type="common">Kibdelosporangium albatum</name>
    <dbReference type="NCBI Taxonomy" id="211114"/>
    <lineage>
        <taxon>Bacteria</taxon>
        <taxon>Bacillati</taxon>
        <taxon>Actinomycetota</taxon>
        <taxon>Actinomycetes</taxon>
        <taxon>Pseudonocardiales</taxon>
        <taxon>Pseudonocardiaceae</taxon>
        <taxon>Allokutzneria</taxon>
    </lineage>
</organism>
<dbReference type="InterPro" id="IPR044855">
    <property type="entry name" value="CoA-Trfase_III_dom3_sf"/>
</dbReference>
<dbReference type="InterPro" id="IPR050483">
    <property type="entry name" value="CoA-transferase_III_domain"/>
</dbReference>
<gene>
    <name evidence="2" type="ORF">SAMN04489726_6983</name>
</gene>
<protein>
    <submittedName>
        <fullName evidence="2">Crotonobetainyl-CoA:carnitine CoA-transferase CaiB</fullName>
    </submittedName>
</protein>
<evidence type="ECO:0000313" key="2">
    <source>
        <dbReference type="EMBL" id="SDN52015.1"/>
    </source>
</evidence>
<dbReference type="EMBL" id="LT629701">
    <property type="protein sequence ID" value="SDN52015.1"/>
    <property type="molecule type" value="Genomic_DNA"/>
</dbReference>
<dbReference type="OrthoDB" id="9797653at2"/>